<evidence type="ECO:0000313" key="18">
    <source>
        <dbReference type="Proteomes" id="UP000288028"/>
    </source>
</evidence>
<dbReference type="PANTHER" id="PTHR30511">
    <property type="entry name" value="ALANINE RACEMASE"/>
    <property type="match status" value="1"/>
</dbReference>
<accession>A0A430B838</accession>
<dbReference type="InterPro" id="IPR011079">
    <property type="entry name" value="Ala_racemase_C"/>
</dbReference>
<comment type="similarity">
    <text evidence="11">In the N-terminal section; belongs to the acyltransferase 3 family.</text>
</comment>
<evidence type="ECO:0000256" key="13">
    <source>
        <dbReference type="HAMAP-Rule" id="MF_01201"/>
    </source>
</evidence>
<dbReference type="UniPathway" id="UPA00042">
    <property type="reaction ID" value="UER00497"/>
</dbReference>
<dbReference type="PRINTS" id="PR00992">
    <property type="entry name" value="ALARACEMASE"/>
</dbReference>
<dbReference type="EMBL" id="NGKB01000002">
    <property type="protein sequence ID" value="RSU16492.1"/>
    <property type="molecule type" value="Genomic_DNA"/>
</dbReference>
<dbReference type="SUPFAM" id="SSF51419">
    <property type="entry name" value="PLP-binding barrel"/>
    <property type="match status" value="1"/>
</dbReference>
<keyword evidence="9 13" id="KW-0413">Isomerase</keyword>
<evidence type="ECO:0000313" key="17">
    <source>
        <dbReference type="EMBL" id="RSU16492.1"/>
    </source>
</evidence>
<dbReference type="HAMAP" id="MF_01201">
    <property type="entry name" value="Ala_racemase"/>
    <property type="match status" value="1"/>
</dbReference>
<dbReference type="PANTHER" id="PTHR30511:SF0">
    <property type="entry name" value="ALANINE RACEMASE, CATABOLIC-RELATED"/>
    <property type="match status" value="1"/>
</dbReference>
<dbReference type="InterPro" id="IPR020622">
    <property type="entry name" value="Ala_racemase_pyridoxalP-BS"/>
</dbReference>
<dbReference type="InterPro" id="IPR029066">
    <property type="entry name" value="PLP-binding_barrel"/>
</dbReference>
<keyword evidence="18" id="KW-1185">Reference proteome</keyword>
<name>A0A430B838_9ENTE</name>
<dbReference type="FunFam" id="3.20.20.10:FF:000002">
    <property type="entry name" value="Alanine racemase"/>
    <property type="match status" value="1"/>
</dbReference>
<dbReference type="GO" id="GO:0008784">
    <property type="term" value="F:alanine racemase activity"/>
    <property type="evidence" value="ECO:0007669"/>
    <property type="project" value="UniProtKB-UniRule"/>
</dbReference>
<keyword evidence="5" id="KW-0812">Transmembrane</keyword>
<organism evidence="17 18">
    <name type="scientific">Vagococcus carniphilus</name>
    <dbReference type="NCBI Taxonomy" id="218144"/>
    <lineage>
        <taxon>Bacteria</taxon>
        <taxon>Bacillati</taxon>
        <taxon>Bacillota</taxon>
        <taxon>Bacilli</taxon>
        <taxon>Lactobacillales</taxon>
        <taxon>Enterococcaceae</taxon>
        <taxon>Vagococcus</taxon>
    </lineage>
</organism>
<evidence type="ECO:0000256" key="10">
    <source>
        <dbReference type="ARBA" id="ARBA00023251"/>
    </source>
</evidence>
<dbReference type="EC" id="5.1.1.1" evidence="13"/>
<dbReference type="GO" id="GO:0046677">
    <property type="term" value="P:response to antibiotic"/>
    <property type="evidence" value="ECO:0007669"/>
    <property type="project" value="UniProtKB-KW"/>
</dbReference>
<reference evidence="17 18" key="1">
    <citation type="submission" date="2017-05" db="EMBL/GenBank/DDBJ databases">
        <title>Vagococcus spp. assemblies.</title>
        <authorList>
            <person name="Gulvik C.A."/>
        </authorList>
    </citation>
    <scope>NUCLEOTIDE SEQUENCE [LARGE SCALE GENOMIC DNA]</scope>
    <source>
        <strain evidence="17 18">SS1714</strain>
    </source>
</reference>
<dbReference type="GO" id="GO:0005886">
    <property type="term" value="C:plasma membrane"/>
    <property type="evidence" value="ECO:0007669"/>
    <property type="project" value="UniProtKB-SubCell"/>
</dbReference>
<dbReference type="Proteomes" id="UP000288028">
    <property type="component" value="Unassembled WGS sequence"/>
</dbReference>
<evidence type="ECO:0000256" key="12">
    <source>
        <dbReference type="ARBA" id="ARBA00061081"/>
    </source>
</evidence>
<evidence type="ECO:0000256" key="3">
    <source>
        <dbReference type="ARBA" id="ARBA00004651"/>
    </source>
</evidence>
<keyword evidence="10" id="KW-0046">Antibiotic resistance</keyword>
<dbReference type="SMART" id="SM01005">
    <property type="entry name" value="Ala_racemase_C"/>
    <property type="match status" value="1"/>
</dbReference>
<dbReference type="NCBIfam" id="TIGR00492">
    <property type="entry name" value="alr"/>
    <property type="match status" value="1"/>
</dbReference>
<comment type="cofactor">
    <cofactor evidence="2 13 14">
        <name>pyridoxal 5'-phosphate</name>
        <dbReference type="ChEBI" id="CHEBI:597326"/>
    </cofactor>
</comment>
<keyword evidence="7" id="KW-1133">Transmembrane helix</keyword>
<evidence type="ECO:0000256" key="4">
    <source>
        <dbReference type="ARBA" id="ARBA00022475"/>
    </source>
</evidence>
<keyword evidence="8" id="KW-0472">Membrane</keyword>
<feature type="modified residue" description="N6-(pyridoxal phosphate)lysine" evidence="13 14">
    <location>
        <position position="40"/>
    </location>
</feature>
<dbReference type="FunFam" id="2.40.37.10:FF:000006">
    <property type="entry name" value="Alanine racemase"/>
    <property type="match status" value="1"/>
</dbReference>
<dbReference type="GO" id="GO:0009252">
    <property type="term" value="P:peptidoglycan biosynthetic process"/>
    <property type="evidence" value="ECO:0007669"/>
    <property type="project" value="TreeGrafter"/>
</dbReference>
<comment type="pathway">
    <text evidence="13">Amino-acid biosynthesis; D-alanine biosynthesis; D-alanine from L-alanine: step 1/1.</text>
</comment>
<dbReference type="Gene3D" id="2.40.37.10">
    <property type="entry name" value="Lyase, Ornithine Decarboxylase, Chain A, domain 1"/>
    <property type="match status" value="1"/>
</dbReference>
<evidence type="ECO:0000256" key="6">
    <source>
        <dbReference type="ARBA" id="ARBA00022898"/>
    </source>
</evidence>
<dbReference type="Gene3D" id="3.20.20.10">
    <property type="entry name" value="Alanine racemase"/>
    <property type="match status" value="1"/>
</dbReference>
<comment type="function">
    <text evidence="13">Catalyzes the interconversion of L-alanine and D-alanine. May also act on other amino acids.</text>
</comment>
<dbReference type="SUPFAM" id="SSF50621">
    <property type="entry name" value="Alanine racemase C-terminal domain-like"/>
    <property type="match status" value="1"/>
</dbReference>
<dbReference type="CDD" id="cd00430">
    <property type="entry name" value="PLPDE_III_AR"/>
    <property type="match status" value="1"/>
</dbReference>
<comment type="catalytic activity">
    <reaction evidence="1 13">
        <text>L-alanine = D-alanine</text>
        <dbReference type="Rhea" id="RHEA:20249"/>
        <dbReference type="ChEBI" id="CHEBI:57416"/>
        <dbReference type="ChEBI" id="CHEBI:57972"/>
        <dbReference type="EC" id="5.1.1.1"/>
    </reaction>
</comment>
<comment type="similarity">
    <text evidence="13">Belongs to the alanine racemase family.</text>
</comment>
<comment type="caution">
    <text evidence="17">The sequence shown here is derived from an EMBL/GenBank/DDBJ whole genome shotgun (WGS) entry which is preliminary data.</text>
</comment>
<gene>
    <name evidence="17" type="ORF">CBF28_02890</name>
</gene>
<proteinExistence type="inferred from homology"/>
<dbReference type="InterPro" id="IPR000821">
    <property type="entry name" value="Ala_racemase"/>
</dbReference>
<evidence type="ECO:0000256" key="9">
    <source>
        <dbReference type="ARBA" id="ARBA00023235"/>
    </source>
</evidence>
<evidence type="ECO:0000256" key="14">
    <source>
        <dbReference type="PIRSR" id="PIRSR600821-50"/>
    </source>
</evidence>
<feature type="domain" description="Alanine racemase C-terminal" evidence="16">
    <location>
        <begin position="242"/>
        <end position="367"/>
    </location>
</feature>
<feature type="active site" description="Proton acceptor; specific for D-alanine" evidence="13">
    <location>
        <position position="40"/>
    </location>
</feature>
<feature type="active site" description="Proton acceptor; specific for L-alanine" evidence="13">
    <location>
        <position position="263"/>
    </location>
</feature>
<evidence type="ECO:0000259" key="16">
    <source>
        <dbReference type="SMART" id="SM01005"/>
    </source>
</evidence>
<dbReference type="GeneID" id="95580409"/>
<dbReference type="AlphaFoldDB" id="A0A430B838"/>
<dbReference type="GO" id="GO:0005829">
    <property type="term" value="C:cytosol"/>
    <property type="evidence" value="ECO:0007669"/>
    <property type="project" value="TreeGrafter"/>
</dbReference>
<dbReference type="InterPro" id="IPR009006">
    <property type="entry name" value="Ala_racemase/Decarboxylase_C"/>
</dbReference>
<evidence type="ECO:0000256" key="11">
    <source>
        <dbReference type="ARBA" id="ARBA00060905"/>
    </source>
</evidence>
<dbReference type="RefSeq" id="WP_126791741.1">
    <property type="nucleotide sequence ID" value="NZ_CP060720.1"/>
</dbReference>
<evidence type="ECO:0000256" key="8">
    <source>
        <dbReference type="ARBA" id="ARBA00023136"/>
    </source>
</evidence>
<evidence type="ECO:0000256" key="5">
    <source>
        <dbReference type="ARBA" id="ARBA00022692"/>
    </source>
</evidence>
<dbReference type="InterPro" id="IPR001608">
    <property type="entry name" value="Ala_racemase_N"/>
</dbReference>
<dbReference type="OrthoDB" id="9813814at2"/>
<dbReference type="GO" id="GO:0030632">
    <property type="term" value="P:D-alanine biosynthetic process"/>
    <property type="evidence" value="ECO:0007669"/>
    <property type="project" value="UniProtKB-UniRule"/>
</dbReference>
<dbReference type="PROSITE" id="PS00395">
    <property type="entry name" value="ALANINE_RACEMASE"/>
    <property type="match status" value="1"/>
</dbReference>
<evidence type="ECO:0000256" key="1">
    <source>
        <dbReference type="ARBA" id="ARBA00000316"/>
    </source>
</evidence>
<dbReference type="Pfam" id="PF01168">
    <property type="entry name" value="Ala_racemase_N"/>
    <property type="match status" value="1"/>
</dbReference>
<sequence>MIPSHTRPSRVVVDLAAVEHNVKEEIKRIDDSKDLFAVVKANGYGHGAVEVGKTAIKAGAKGLCVSNLDEALELRRANIVVPIIVLSYVSLDYVELAIANDITLTATNLDWIKGLDDQLTRPLKVHLKIDSGMGRVGLNNLDEMKLANEILKRNELIDFEGLFTHFAKADSLDTTYVSLQKERFEEAIAIFGPDIKYIHASNSALALWHDAWCSNLVRFGVAMYGMNPSGTEVDEPFELKQALTLETEITHIKELEKGEKVGYGATYETTEKEWIATLPIGYADGLIRKYQGYEVLVDGKKVPIVGRICMDQCMIRLTEKMPVGTKVTIFGKNGELFNSVQSGAEYVETINYEVTCDLTDRLPRVYLNNF</sequence>
<keyword evidence="6 13" id="KW-0663">Pyridoxal phosphate</keyword>
<evidence type="ECO:0000256" key="2">
    <source>
        <dbReference type="ARBA" id="ARBA00001933"/>
    </source>
</evidence>
<comment type="subcellular location">
    <subcellularLocation>
        <location evidence="3">Cell membrane</location>
        <topology evidence="3">Multi-pass membrane protein</topology>
    </subcellularLocation>
</comment>
<feature type="binding site" evidence="13 15">
    <location>
        <position position="310"/>
    </location>
    <ligand>
        <name>substrate</name>
    </ligand>
</feature>
<evidence type="ECO:0000256" key="7">
    <source>
        <dbReference type="ARBA" id="ARBA00022989"/>
    </source>
</evidence>
<evidence type="ECO:0000256" key="15">
    <source>
        <dbReference type="PIRSR" id="PIRSR600821-52"/>
    </source>
</evidence>
<keyword evidence="4" id="KW-1003">Cell membrane</keyword>
<feature type="binding site" evidence="13 15">
    <location>
        <position position="135"/>
    </location>
    <ligand>
        <name>substrate</name>
    </ligand>
</feature>
<dbReference type="Pfam" id="PF00842">
    <property type="entry name" value="Ala_racemase_C"/>
    <property type="match status" value="1"/>
</dbReference>
<protein>
    <recommendedName>
        <fullName evidence="13">Alanine racemase</fullName>
        <ecNumber evidence="13">5.1.1.1</ecNumber>
    </recommendedName>
</protein>
<comment type="similarity">
    <text evidence="12">In the C-terminal section; belongs to the alanine racemase family.</text>
</comment>
<dbReference type="GO" id="GO:0030170">
    <property type="term" value="F:pyridoxal phosphate binding"/>
    <property type="evidence" value="ECO:0007669"/>
    <property type="project" value="UniProtKB-UniRule"/>
</dbReference>